<organism evidence="1 2">
    <name type="scientific">Enterococcus canis</name>
    <dbReference type="NCBI Taxonomy" id="214095"/>
    <lineage>
        <taxon>Bacteria</taxon>
        <taxon>Bacillati</taxon>
        <taxon>Bacillota</taxon>
        <taxon>Bacilli</taxon>
        <taxon>Lactobacillales</taxon>
        <taxon>Enterococcaceae</taxon>
        <taxon>Enterococcus</taxon>
    </lineage>
</organism>
<evidence type="ECO:0000313" key="2">
    <source>
        <dbReference type="Proteomes" id="UP000181884"/>
    </source>
</evidence>
<dbReference type="AlphaFoldDB" id="A0A1L8R4Y3"/>
<comment type="caution">
    <text evidence="1">The sequence shown here is derived from an EMBL/GenBank/DDBJ whole genome shotgun (WGS) entry which is preliminary data.</text>
</comment>
<dbReference type="EMBL" id="JXKH01000045">
    <property type="protein sequence ID" value="OJG14786.1"/>
    <property type="molecule type" value="Genomic_DNA"/>
</dbReference>
<evidence type="ECO:0000313" key="1">
    <source>
        <dbReference type="EMBL" id="OJG14786.1"/>
    </source>
</evidence>
<reference evidence="1 2" key="1">
    <citation type="submission" date="2014-12" db="EMBL/GenBank/DDBJ databases">
        <title>Draft genome sequences of 29 type strains of Enterococci.</title>
        <authorList>
            <person name="Zhong Z."/>
            <person name="Sun Z."/>
            <person name="Liu W."/>
            <person name="Zhang W."/>
            <person name="Zhang H."/>
        </authorList>
    </citation>
    <scope>NUCLEOTIDE SEQUENCE [LARGE SCALE GENOMIC DNA]</scope>
    <source>
        <strain evidence="1 2">DSM 17029</strain>
    </source>
</reference>
<accession>A0A1L8R4Y3</accession>
<name>A0A1L8R4Y3_9ENTE</name>
<sequence>MNRLKEIETLEQEIQSRILDRHYADSWEQAAQISADLKKKEAELAKLKKKARQ</sequence>
<keyword evidence="2" id="KW-1185">Reference proteome</keyword>
<gene>
    <name evidence="1" type="ORF">RU97_GL002044</name>
</gene>
<dbReference type="Proteomes" id="UP000181884">
    <property type="component" value="Unassembled WGS sequence"/>
</dbReference>
<protein>
    <submittedName>
        <fullName evidence="1">Uncharacterized protein</fullName>
    </submittedName>
</protein>
<proteinExistence type="predicted"/>
<dbReference type="RefSeq" id="WP_143139634.1">
    <property type="nucleotide sequence ID" value="NZ_JXKH01000045.1"/>
</dbReference>